<organism evidence="3 4">
    <name type="scientific">Cercophora samala</name>
    <dbReference type="NCBI Taxonomy" id="330535"/>
    <lineage>
        <taxon>Eukaryota</taxon>
        <taxon>Fungi</taxon>
        <taxon>Dikarya</taxon>
        <taxon>Ascomycota</taxon>
        <taxon>Pezizomycotina</taxon>
        <taxon>Sordariomycetes</taxon>
        <taxon>Sordariomycetidae</taxon>
        <taxon>Sordariales</taxon>
        <taxon>Lasiosphaeriaceae</taxon>
        <taxon>Cercophora</taxon>
    </lineage>
</organism>
<keyword evidence="1" id="KW-1133">Transmembrane helix</keyword>
<dbReference type="SUPFAM" id="SSF53474">
    <property type="entry name" value="alpha/beta-Hydrolases"/>
    <property type="match status" value="1"/>
</dbReference>
<evidence type="ECO:0000259" key="2">
    <source>
        <dbReference type="Pfam" id="PF12697"/>
    </source>
</evidence>
<keyword evidence="1" id="KW-0472">Membrane</keyword>
<feature type="domain" description="AB hydrolase-1" evidence="2">
    <location>
        <begin position="155"/>
        <end position="396"/>
    </location>
</feature>
<dbReference type="Pfam" id="PF12697">
    <property type="entry name" value="Abhydrolase_6"/>
    <property type="match status" value="1"/>
</dbReference>
<gene>
    <name evidence="3" type="ORF">QBC41DRAFT_258913</name>
</gene>
<dbReference type="PANTHER" id="PTHR12277:SF81">
    <property type="entry name" value="PROTEIN ABHD13"/>
    <property type="match status" value="1"/>
</dbReference>
<feature type="transmembrane region" description="Helical" evidence="1">
    <location>
        <begin position="248"/>
        <end position="276"/>
    </location>
</feature>
<proteinExistence type="predicted"/>
<evidence type="ECO:0000256" key="1">
    <source>
        <dbReference type="SAM" id="Phobius"/>
    </source>
</evidence>
<name>A0AA40D8Y0_9PEZI</name>
<keyword evidence="3" id="KW-0378">Hydrolase</keyword>
<evidence type="ECO:0000313" key="4">
    <source>
        <dbReference type="Proteomes" id="UP001174997"/>
    </source>
</evidence>
<feature type="transmembrane region" description="Helical" evidence="1">
    <location>
        <begin position="24"/>
        <end position="54"/>
    </location>
</feature>
<accession>A0AA40D8Y0</accession>
<protein>
    <submittedName>
        <fullName evidence="3">Alpha/Beta hydrolase protein</fullName>
    </submittedName>
</protein>
<dbReference type="InterPro" id="IPR000073">
    <property type="entry name" value="AB_hydrolase_1"/>
</dbReference>
<reference evidence="3" key="1">
    <citation type="submission" date="2023-06" db="EMBL/GenBank/DDBJ databases">
        <title>Genome-scale phylogeny and comparative genomics of the fungal order Sordariales.</title>
        <authorList>
            <consortium name="Lawrence Berkeley National Laboratory"/>
            <person name="Hensen N."/>
            <person name="Bonometti L."/>
            <person name="Westerberg I."/>
            <person name="Brannstrom I.O."/>
            <person name="Guillou S."/>
            <person name="Cros-Aarteil S."/>
            <person name="Calhoun S."/>
            <person name="Haridas S."/>
            <person name="Kuo A."/>
            <person name="Mondo S."/>
            <person name="Pangilinan J."/>
            <person name="Riley R."/>
            <person name="Labutti K."/>
            <person name="Andreopoulos B."/>
            <person name="Lipzen A."/>
            <person name="Chen C."/>
            <person name="Yanf M."/>
            <person name="Daum C."/>
            <person name="Ng V."/>
            <person name="Clum A."/>
            <person name="Steindorff A."/>
            <person name="Ohm R."/>
            <person name="Martin F."/>
            <person name="Silar P."/>
            <person name="Natvig D."/>
            <person name="Lalanne C."/>
            <person name="Gautier V."/>
            <person name="Ament-Velasquez S.L."/>
            <person name="Kruys A."/>
            <person name="Hutchinson M.I."/>
            <person name="Powell A.J."/>
            <person name="Barry K."/>
            <person name="Miller A.N."/>
            <person name="Grigoriev I.V."/>
            <person name="Debuchy R."/>
            <person name="Gladieux P."/>
            <person name="Thoren M.H."/>
            <person name="Johannesson H."/>
        </authorList>
    </citation>
    <scope>NUCLEOTIDE SEQUENCE</scope>
    <source>
        <strain evidence="3">CBS 307.81</strain>
    </source>
</reference>
<comment type="caution">
    <text evidence="3">The sequence shown here is derived from an EMBL/GenBank/DDBJ whole genome shotgun (WGS) entry which is preliminary data.</text>
</comment>
<evidence type="ECO:0000313" key="3">
    <source>
        <dbReference type="EMBL" id="KAK0664631.1"/>
    </source>
</evidence>
<dbReference type="InterPro" id="IPR029058">
    <property type="entry name" value="AB_hydrolase_fold"/>
</dbReference>
<dbReference type="GO" id="GO:0016787">
    <property type="term" value="F:hydrolase activity"/>
    <property type="evidence" value="ECO:0007669"/>
    <property type="project" value="UniProtKB-KW"/>
</dbReference>
<keyword evidence="1" id="KW-0812">Transmembrane</keyword>
<dbReference type="AlphaFoldDB" id="A0AA40D8Y0"/>
<dbReference type="EMBL" id="JAULSY010000117">
    <property type="protein sequence ID" value="KAK0664631.1"/>
    <property type="molecule type" value="Genomic_DNA"/>
</dbReference>
<dbReference type="Gene3D" id="3.40.50.1820">
    <property type="entry name" value="alpha/beta hydrolase"/>
    <property type="match status" value="1"/>
</dbReference>
<keyword evidence="4" id="KW-1185">Reference proteome</keyword>
<sequence>MALERNHPLAGLFRSFSSSMLDPAAITGLSVGLVLGVPVAIYALFLGLGSIAFFQRQFLYAHNFHTLWWPGARKRINQPQRYGFAKNQATPFLLRTPDNESLYAWHVLPLTLYNKHSSALISRPDESICHKDFTKTPSYDLLLDDPEAKVVVSFHGNAGHLLQSHRPRVYHTLSLNHHIFSLSYRGFGLSTGSPTEQGLATDAITLLHFLLNECRIPPHRIVLLGQSLGTAVVAAVTHHFAVDQKIDLAGSVIVAGFSSLPTMLSGYSIAGFIPVLRPLSWWPWLLEVVMGRVVDKWESAARWREITREVKRRKGRLRLEMVHAKNDWDIPAHEDDKVFRAAVGGLVGDKLTEGDIERLKMEEVVGDKDQGFVAGWQEEGVVIRQELVPFGGHNDVTFFAPTLLAIMRSFEGVEE</sequence>
<dbReference type="PANTHER" id="PTHR12277">
    <property type="entry name" value="ALPHA/BETA HYDROLASE DOMAIN-CONTAINING PROTEIN"/>
    <property type="match status" value="1"/>
</dbReference>
<dbReference type="Proteomes" id="UP001174997">
    <property type="component" value="Unassembled WGS sequence"/>
</dbReference>